<dbReference type="Proteomes" id="UP000828390">
    <property type="component" value="Unassembled WGS sequence"/>
</dbReference>
<evidence type="ECO:0000313" key="3">
    <source>
        <dbReference type="Proteomes" id="UP000828390"/>
    </source>
</evidence>
<feature type="signal peptide" evidence="1">
    <location>
        <begin position="1"/>
        <end position="16"/>
    </location>
</feature>
<feature type="chain" id="PRO_5039656119" evidence="1">
    <location>
        <begin position="17"/>
        <end position="243"/>
    </location>
</feature>
<keyword evidence="3" id="KW-1185">Reference proteome</keyword>
<protein>
    <submittedName>
        <fullName evidence="2">Uncharacterized protein</fullName>
    </submittedName>
</protein>
<keyword evidence="1" id="KW-0732">Signal</keyword>
<accession>A0A9D4L8D3</accession>
<reference evidence="2" key="1">
    <citation type="journal article" date="2019" name="bioRxiv">
        <title>The Genome of the Zebra Mussel, Dreissena polymorpha: A Resource for Invasive Species Research.</title>
        <authorList>
            <person name="McCartney M.A."/>
            <person name="Auch B."/>
            <person name="Kono T."/>
            <person name="Mallez S."/>
            <person name="Zhang Y."/>
            <person name="Obille A."/>
            <person name="Becker A."/>
            <person name="Abrahante J.E."/>
            <person name="Garbe J."/>
            <person name="Badalamenti J.P."/>
            <person name="Herman A."/>
            <person name="Mangelson H."/>
            <person name="Liachko I."/>
            <person name="Sullivan S."/>
            <person name="Sone E.D."/>
            <person name="Koren S."/>
            <person name="Silverstein K.A.T."/>
            <person name="Beckman K.B."/>
            <person name="Gohl D.M."/>
        </authorList>
    </citation>
    <scope>NUCLEOTIDE SEQUENCE</scope>
    <source>
        <strain evidence="2">Duluth1</strain>
        <tissue evidence="2">Whole animal</tissue>
    </source>
</reference>
<proteinExistence type="predicted"/>
<reference evidence="2" key="2">
    <citation type="submission" date="2020-11" db="EMBL/GenBank/DDBJ databases">
        <authorList>
            <person name="McCartney M.A."/>
            <person name="Auch B."/>
            <person name="Kono T."/>
            <person name="Mallez S."/>
            <person name="Becker A."/>
            <person name="Gohl D.M."/>
            <person name="Silverstein K.A.T."/>
            <person name="Koren S."/>
            <person name="Bechman K.B."/>
            <person name="Herman A."/>
            <person name="Abrahante J.E."/>
            <person name="Garbe J."/>
        </authorList>
    </citation>
    <scope>NUCLEOTIDE SEQUENCE</scope>
    <source>
        <strain evidence="2">Duluth1</strain>
        <tissue evidence="2">Whole animal</tissue>
    </source>
</reference>
<evidence type="ECO:0000256" key="1">
    <source>
        <dbReference type="SAM" id="SignalP"/>
    </source>
</evidence>
<organism evidence="2 3">
    <name type="scientific">Dreissena polymorpha</name>
    <name type="common">Zebra mussel</name>
    <name type="synonym">Mytilus polymorpha</name>
    <dbReference type="NCBI Taxonomy" id="45954"/>
    <lineage>
        <taxon>Eukaryota</taxon>
        <taxon>Metazoa</taxon>
        <taxon>Spiralia</taxon>
        <taxon>Lophotrochozoa</taxon>
        <taxon>Mollusca</taxon>
        <taxon>Bivalvia</taxon>
        <taxon>Autobranchia</taxon>
        <taxon>Heteroconchia</taxon>
        <taxon>Euheterodonta</taxon>
        <taxon>Imparidentia</taxon>
        <taxon>Neoheterodontei</taxon>
        <taxon>Myida</taxon>
        <taxon>Dreissenoidea</taxon>
        <taxon>Dreissenidae</taxon>
        <taxon>Dreissena</taxon>
    </lineage>
</organism>
<sequence>MLVTIILVVGFTECQAAFLMCLHPRTGLGWYNNETSMCAKGIVVPKTTTNPTTTLLSSTTATPQPSNAIIKPLDKWQFSGASTLPMMPAHRGHQLPHPVLTSLPNVPSQSVFQPLQVIAQNILMPSSHGTSASTPLLDETPFGGLTDEFERFLEEPFRGTKRTTPSDECTGIPPLKVCKMTDSISTQTELTEEVCSSLDNGFRKLRQAVDENTKVLMCTQRLMRILVEELSAIKRLVPIDKDD</sequence>
<dbReference type="EMBL" id="JAIWYP010000003">
    <property type="protein sequence ID" value="KAH3853431.1"/>
    <property type="molecule type" value="Genomic_DNA"/>
</dbReference>
<comment type="caution">
    <text evidence="2">The sequence shown here is derived from an EMBL/GenBank/DDBJ whole genome shotgun (WGS) entry which is preliminary data.</text>
</comment>
<dbReference type="AlphaFoldDB" id="A0A9D4L8D3"/>
<gene>
    <name evidence="2" type="ORF">DPMN_095954</name>
</gene>
<name>A0A9D4L8D3_DREPO</name>
<evidence type="ECO:0000313" key="2">
    <source>
        <dbReference type="EMBL" id="KAH3853431.1"/>
    </source>
</evidence>